<evidence type="ECO:0000259" key="6">
    <source>
        <dbReference type="PROSITE" id="PS51649"/>
    </source>
</evidence>
<gene>
    <name evidence="7" type="ORF">GOP47_0024334</name>
</gene>
<feature type="domain" description="BTB" evidence="5">
    <location>
        <begin position="148"/>
        <end position="216"/>
    </location>
</feature>
<dbReference type="Proteomes" id="UP000886520">
    <property type="component" value="Chromosome 24"/>
</dbReference>
<evidence type="ECO:0000313" key="8">
    <source>
        <dbReference type="Proteomes" id="UP000886520"/>
    </source>
</evidence>
<dbReference type="PROSITE" id="PS51649">
    <property type="entry name" value="NPH3"/>
    <property type="match status" value="1"/>
</dbReference>
<dbReference type="InterPro" id="IPR027356">
    <property type="entry name" value="NPH3_dom"/>
</dbReference>
<name>A0A9D4U1P5_ADICA</name>
<protein>
    <recommendedName>
        <fullName evidence="9">BTB/POZ domain-containing protein</fullName>
    </recommendedName>
</protein>
<evidence type="ECO:0008006" key="9">
    <source>
        <dbReference type="Google" id="ProtNLM"/>
    </source>
</evidence>
<feature type="compositionally biased region" description="Low complexity" evidence="4">
    <location>
        <begin position="45"/>
        <end position="56"/>
    </location>
</feature>
<dbReference type="Gene3D" id="3.30.710.10">
    <property type="entry name" value="Potassium Channel Kv1.1, Chain A"/>
    <property type="match status" value="1"/>
</dbReference>
<evidence type="ECO:0000313" key="7">
    <source>
        <dbReference type="EMBL" id="KAI5059914.1"/>
    </source>
</evidence>
<dbReference type="PANTHER" id="PTHR32370">
    <property type="entry name" value="OS12G0117600 PROTEIN"/>
    <property type="match status" value="1"/>
</dbReference>
<feature type="domain" description="NPH3" evidence="6">
    <location>
        <begin position="329"/>
        <end position="641"/>
    </location>
</feature>
<feature type="region of interest" description="Disordered" evidence="4">
    <location>
        <begin position="740"/>
        <end position="768"/>
    </location>
</feature>
<proteinExistence type="predicted"/>
<feature type="compositionally biased region" description="Low complexity" evidence="4">
    <location>
        <begin position="298"/>
        <end position="307"/>
    </location>
</feature>
<organism evidence="7 8">
    <name type="scientific">Adiantum capillus-veneris</name>
    <name type="common">Maidenhair fern</name>
    <dbReference type="NCBI Taxonomy" id="13818"/>
    <lineage>
        <taxon>Eukaryota</taxon>
        <taxon>Viridiplantae</taxon>
        <taxon>Streptophyta</taxon>
        <taxon>Embryophyta</taxon>
        <taxon>Tracheophyta</taxon>
        <taxon>Polypodiopsida</taxon>
        <taxon>Polypodiidae</taxon>
        <taxon>Polypodiales</taxon>
        <taxon>Pteridineae</taxon>
        <taxon>Pteridaceae</taxon>
        <taxon>Vittarioideae</taxon>
        <taxon>Adiantum</taxon>
    </lineage>
</organism>
<dbReference type="PROSITE" id="PS50097">
    <property type="entry name" value="BTB"/>
    <property type="match status" value="1"/>
</dbReference>
<dbReference type="FunFam" id="3.30.710.10:FF:000168">
    <property type="entry name" value="BTB/POZ domain-containing protein At1g03010"/>
    <property type="match status" value="1"/>
</dbReference>
<dbReference type="AlphaFoldDB" id="A0A9D4U1P5"/>
<dbReference type="InterPro" id="IPR000210">
    <property type="entry name" value="BTB/POZ_dom"/>
</dbReference>
<dbReference type="SMART" id="SM00225">
    <property type="entry name" value="BTB"/>
    <property type="match status" value="1"/>
</dbReference>
<feature type="region of interest" description="Disordered" evidence="4">
    <location>
        <begin position="298"/>
        <end position="320"/>
    </location>
</feature>
<reference evidence="7" key="1">
    <citation type="submission" date="2021-01" db="EMBL/GenBank/DDBJ databases">
        <title>Adiantum capillus-veneris genome.</title>
        <authorList>
            <person name="Fang Y."/>
            <person name="Liao Q."/>
        </authorList>
    </citation>
    <scope>NUCLEOTIDE SEQUENCE</scope>
    <source>
        <strain evidence="7">H3</strain>
        <tissue evidence="7">Leaf</tissue>
    </source>
</reference>
<evidence type="ECO:0000256" key="1">
    <source>
        <dbReference type="ARBA" id="ARBA00004906"/>
    </source>
</evidence>
<dbReference type="Pfam" id="PF00651">
    <property type="entry name" value="BTB"/>
    <property type="match status" value="1"/>
</dbReference>
<dbReference type="OrthoDB" id="624345at2759"/>
<keyword evidence="2" id="KW-0597">Phosphoprotein</keyword>
<accession>A0A9D4U1P5</accession>
<dbReference type="InterPro" id="IPR043454">
    <property type="entry name" value="NPH3/RPT2-like"/>
</dbReference>
<dbReference type="SUPFAM" id="SSF54695">
    <property type="entry name" value="POZ domain"/>
    <property type="match status" value="1"/>
</dbReference>
<sequence>MHRKSKSPFKVVEPRVRRNVSVIFSNYSLQRLLVAGGSGSGSGSGSSASDSQMCSSGDKRSFPFPYLNIEYSQQRQEEKGAADRKRRLLISQHSPDSWALATYEEFGSPMGMGVATRADFVSSTTMKLSSAAHRRTAGDWVFSQDIPSDVTVVVGGTAYALHKFPLVSRSGWMRQVVSESTDSNMSIIELPDLPGGAEAFEFAAKFCYGINFEIDAKNVAALRCAAEYLDMSEEYAEENLATRTEAYLNEVVINSLQTCVAVLQSCDNLLPLAEELGIVSRCVDAVAMKACKEQMTPSLSRSDLSSSGRMEALGSPGNFSQTPKRRSVEWWVDEISVLRMENYKKVILAMKARGVRGDSLGPAIAFYAQKWLRGLLKKQAGQLVEMRNRAKQMKATHDVAAVAEQHQHQGLVETLVSLLPPEKGICSVTFLFAVLRAACYLEVSGTCRTEIEKRIGWQLEQAAVDDLLIPSFSHLSHTYFDLESISRIVGHFLQQEGYGGEGEGDDTTDEDALASYEHLSGGGGSPPPQSAVMKAARVLDSFLAEVAPDANLSVTKFVTFAELMPSYARVVDDGLYRAIDIYLKAHPGMRLRNAMSGSANLEEKLSHAGSGLSHAGSGVMNMGIMSPAKGNSGLLLEQLAQRRLMGSGRPGAEHYTPRMRAKQMQMSGNFEDAELPPAYQVMGSGGYNEQGGVGVDANTMATGAQAHTQVAGYVKHEAERPRVGFFQSVTMALSRLNPFQRLSSSNDTGLKVPNTPDTRSRRRRHSIS</sequence>
<keyword evidence="8" id="KW-1185">Reference proteome</keyword>
<dbReference type="Pfam" id="PF03000">
    <property type="entry name" value="NPH3"/>
    <property type="match status" value="1"/>
</dbReference>
<keyword evidence="3" id="KW-0833">Ubl conjugation pathway</keyword>
<dbReference type="InterPro" id="IPR011333">
    <property type="entry name" value="SKP1/BTB/POZ_sf"/>
</dbReference>
<evidence type="ECO:0000259" key="5">
    <source>
        <dbReference type="PROSITE" id="PS50097"/>
    </source>
</evidence>
<evidence type="ECO:0000256" key="2">
    <source>
        <dbReference type="ARBA" id="ARBA00022553"/>
    </source>
</evidence>
<evidence type="ECO:0000256" key="3">
    <source>
        <dbReference type="ARBA" id="ARBA00022786"/>
    </source>
</evidence>
<feature type="region of interest" description="Disordered" evidence="4">
    <location>
        <begin position="38"/>
        <end position="57"/>
    </location>
</feature>
<comment type="pathway">
    <text evidence="1">Protein modification; protein ubiquitination.</text>
</comment>
<comment type="caution">
    <text evidence="7">The sequence shown here is derived from an EMBL/GenBank/DDBJ whole genome shotgun (WGS) entry which is preliminary data.</text>
</comment>
<evidence type="ECO:0000256" key="4">
    <source>
        <dbReference type="SAM" id="MobiDB-lite"/>
    </source>
</evidence>
<dbReference type="EMBL" id="JABFUD020000024">
    <property type="protein sequence ID" value="KAI5059914.1"/>
    <property type="molecule type" value="Genomic_DNA"/>
</dbReference>